<evidence type="ECO:0000256" key="7">
    <source>
        <dbReference type="ARBA" id="ARBA00023136"/>
    </source>
</evidence>
<keyword evidence="6 9" id="KW-1133">Transmembrane helix</keyword>
<feature type="transmembrane region" description="Helical" evidence="9">
    <location>
        <begin position="310"/>
        <end position="330"/>
    </location>
</feature>
<evidence type="ECO:0000256" key="6">
    <source>
        <dbReference type="ARBA" id="ARBA00022989"/>
    </source>
</evidence>
<dbReference type="Proteomes" id="UP000256334">
    <property type="component" value="Unassembled WGS sequence"/>
</dbReference>
<keyword evidence="7 9" id="KW-0472">Membrane</keyword>
<feature type="transmembrane region" description="Helical" evidence="9">
    <location>
        <begin position="478"/>
        <end position="502"/>
    </location>
</feature>
<gene>
    <name evidence="10" type="ORF">C8D72_1488</name>
</gene>
<name>A0A3D9DV80_9GAMM</name>
<proteinExistence type="inferred from homology"/>
<keyword evidence="3" id="KW-1003">Cell membrane</keyword>
<evidence type="ECO:0000313" key="10">
    <source>
        <dbReference type="EMBL" id="REC94662.1"/>
    </source>
</evidence>
<comment type="subcellular location">
    <subcellularLocation>
        <location evidence="1">Cell inner membrane</location>
        <topology evidence="1">Multi-pass membrane protein</topology>
    </subcellularLocation>
</comment>
<feature type="transmembrane region" description="Helical" evidence="9">
    <location>
        <begin position="342"/>
        <end position="360"/>
    </location>
</feature>
<evidence type="ECO:0000256" key="3">
    <source>
        <dbReference type="ARBA" id="ARBA00022475"/>
    </source>
</evidence>
<organism evidence="10 11">
    <name type="scientific">Kushneria indalinina DSM 14324</name>
    <dbReference type="NCBI Taxonomy" id="1122140"/>
    <lineage>
        <taxon>Bacteria</taxon>
        <taxon>Pseudomonadati</taxon>
        <taxon>Pseudomonadota</taxon>
        <taxon>Gammaproteobacteria</taxon>
        <taxon>Oceanospirillales</taxon>
        <taxon>Halomonadaceae</taxon>
        <taxon>Kushneria</taxon>
    </lineage>
</organism>
<comment type="caution">
    <text evidence="10">The sequence shown here is derived from an EMBL/GenBank/DDBJ whole genome shotgun (WGS) entry which is preliminary data.</text>
</comment>
<dbReference type="RefSeq" id="WP_425453265.1">
    <property type="nucleotide sequence ID" value="NZ_QRDJ01000007.1"/>
</dbReference>
<dbReference type="InterPro" id="IPR001851">
    <property type="entry name" value="ABC_transp_permease"/>
</dbReference>
<dbReference type="NCBIfam" id="TIGR03409">
    <property type="entry name" value="urea_trans_UrtB"/>
    <property type="match status" value="1"/>
</dbReference>
<sequence>MSRRAIRDLWRAGIVLVLVMMVPVMMALPGVVHAGDQISDEQARTLLEGLDASGFEAKGEAVERVAASTASQRERWLQALLEGRLARERRGDHFYIITDDGGREWPIIDAITLEDVGTGSRRTINTITINNTLRTQIEGALAAMSLTAGDVKARLAAARALVGTVDAISVARVEDTLAEEESLAVREQLETALALHRVQQGDVDALETLRGHLDTRVRNTLVPLAEGDGELASEARGVLAGIERKREWHQRVQTLFFGLSAGSILVLAAIGLAITFGVMGVINMAHGELIMLGAYSAWWLQQLLPGQPGLALILAIPFGFLVAAAFGIAIERSVIRFLKGRPLETLLATFGVSLILQQLVRTVFSPLNRAVASPEWLRGSWQVTEALSISYSRLAVLIFCLVVFAALWAVMRFTRLGLEVRAVTQNRDMARAMGVRAARVDMLTFGLGAGVAGLAGVALSQITNVGPNLGQNYIVDSFLVVVFGGVGNLWGTLVAGMTLGVLNQVLQPWVGAVLAKIVVLVGVILFIQKRPQGLFPPRGRVS</sequence>
<dbReference type="InterPro" id="IPR052157">
    <property type="entry name" value="BCAA_transport_permease"/>
</dbReference>
<accession>A0A3D9DV80</accession>
<dbReference type="AlphaFoldDB" id="A0A3D9DV80"/>
<dbReference type="GO" id="GO:0006865">
    <property type="term" value="P:amino acid transport"/>
    <property type="evidence" value="ECO:0007669"/>
    <property type="project" value="UniProtKB-KW"/>
</dbReference>
<dbReference type="CDD" id="cd06582">
    <property type="entry name" value="TM_PBP1_LivH_like"/>
    <property type="match status" value="1"/>
</dbReference>
<protein>
    <submittedName>
        <fullName evidence="10">Amino acid/amide ABC transporter membrane protein 1 (HAAT family)</fullName>
    </submittedName>
</protein>
<reference evidence="10 11" key="1">
    <citation type="submission" date="2018-07" db="EMBL/GenBank/DDBJ databases">
        <title>Genomic Encyclopedia of Type Strains, Phase IV (KMG-IV): sequencing the most valuable type-strain genomes for metagenomic binning, comparative biology and taxonomic classification.</title>
        <authorList>
            <person name="Goeker M."/>
        </authorList>
    </citation>
    <scope>NUCLEOTIDE SEQUENCE [LARGE SCALE GENOMIC DNA]</scope>
    <source>
        <strain evidence="10 11">DSM 14324</strain>
    </source>
</reference>
<evidence type="ECO:0000256" key="4">
    <source>
        <dbReference type="ARBA" id="ARBA00022692"/>
    </source>
</evidence>
<dbReference type="PANTHER" id="PTHR11795:SF447">
    <property type="entry name" value="ABC TRANSPORTER PERMEASE PROTEIN"/>
    <property type="match status" value="1"/>
</dbReference>
<feature type="transmembrane region" description="Helical" evidence="9">
    <location>
        <begin position="391"/>
        <end position="411"/>
    </location>
</feature>
<dbReference type="EMBL" id="QRDJ01000007">
    <property type="protein sequence ID" value="REC94662.1"/>
    <property type="molecule type" value="Genomic_DNA"/>
</dbReference>
<dbReference type="Pfam" id="PF02653">
    <property type="entry name" value="BPD_transp_2"/>
    <property type="match status" value="1"/>
</dbReference>
<keyword evidence="5" id="KW-0029">Amino-acid transport</keyword>
<evidence type="ECO:0000313" key="11">
    <source>
        <dbReference type="Proteomes" id="UP000256334"/>
    </source>
</evidence>
<dbReference type="GO" id="GO:0005886">
    <property type="term" value="C:plasma membrane"/>
    <property type="evidence" value="ECO:0007669"/>
    <property type="project" value="UniProtKB-SubCell"/>
</dbReference>
<evidence type="ECO:0000256" key="2">
    <source>
        <dbReference type="ARBA" id="ARBA00022448"/>
    </source>
</evidence>
<feature type="transmembrane region" description="Helical" evidence="9">
    <location>
        <begin position="437"/>
        <end position="458"/>
    </location>
</feature>
<evidence type="ECO:0000256" key="8">
    <source>
        <dbReference type="ARBA" id="ARBA00037998"/>
    </source>
</evidence>
<dbReference type="InterPro" id="IPR017779">
    <property type="entry name" value="ABC_UrtB_bac"/>
</dbReference>
<evidence type="ECO:0000256" key="9">
    <source>
        <dbReference type="SAM" id="Phobius"/>
    </source>
</evidence>
<feature type="transmembrane region" description="Helical" evidence="9">
    <location>
        <begin position="509"/>
        <end position="527"/>
    </location>
</feature>
<keyword evidence="11" id="KW-1185">Reference proteome</keyword>
<feature type="transmembrane region" description="Helical" evidence="9">
    <location>
        <begin position="255"/>
        <end position="282"/>
    </location>
</feature>
<comment type="similarity">
    <text evidence="8">Belongs to the binding-protein-dependent transport system permease family. LivHM subfamily.</text>
</comment>
<keyword evidence="2" id="KW-0813">Transport</keyword>
<dbReference type="PANTHER" id="PTHR11795">
    <property type="entry name" value="BRANCHED-CHAIN AMINO ACID TRANSPORT SYSTEM PERMEASE PROTEIN LIVH"/>
    <property type="match status" value="1"/>
</dbReference>
<evidence type="ECO:0000256" key="5">
    <source>
        <dbReference type="ARBA" id="ARBA00022970"/>
    </source>
</evidence>
<dbReference type="GO" id="GO:0022857">
    <property type="term" value="F:transmembrane transporter activity"/>
    <property type="evidence" value="ECO:0007669"/>
    <property type="project" value="InterPro"/>
</dbReference>
<keyword evidence="4 9" id="KW-0812">Transmembrane</keyword>
<evidence type="ECO:0000256" key="1">
    <source>
        <dbReference type="ARBA" id="ARBA00004429"/>
    </source>
</evidence>